<dbReference type="EMBL" id="CP021235">
    <property type="protein sequence ID" value="ARS36040.1"/>
    <property type="molecule type" value="Genomic_DNA"/>
</dbReference>
<sequence>MKEDSMSTKGMLMNISSMKGKAMKLTENGKAYDVLLKDILARDLFYDDDTPMPSLKDLSVATGLQYGKIRKYVEETYHDLVLDHEARPVFSFTKIRYEFLIRGWRKGKFMSFEADQLPVVPRVGEEVSVPFFSAYMGDSYFFVEKINHYFEEDTQVVKLWLRPGFYNTYWRYRKDKAMEEHELGLMEFINLEEHELKRKLGVGKKMDDYLTKKFGLS</sequence>
<dbReference type="OrthoDB" id="884804at2"/>
<evidence type="ECO:0000313" key="2">
    <source>
        <dbReference type="Proteomes" id="UP000266292"/>
    </source>
</evidence>
<reference evidence="2" key="1">
    <citation type="submission" date="2017-05" db="EMBL/GenBank/DDBJ databases">
        <authorList>
            <person name="Ray J."/>
            <person name="Price M."/>
            <person name="Deutschbauer A."/>
        </authorList>
    </citation>
    <scope>NUCLEOTIDE SEQUENCE [LARGE SCALE GENOMIC DNA]</scope>
    <source>
        <strain evidence="2">DSM 19842</strain>
    </source>
</reference>
<keyword evidence="2" id="KW-1185">Reference proteome</keyword>
<accession>A0A1X9YT18</accession>
<protein>
    <submittedName>
        <fullName evidence="1">Uncharacterized protein</fullName>
    </submittedName>
</protein>
<dbReference type="KEGG" id="pact:CA264_11675"/>
<gene>
    <name evidence="1" type="ORF">CA264_11675</name>
</gene>
<evidence type="ECO:0000313" key="1">
    <source>
        <dbReference type="EMBL" id="ARS36040.1"/>
    </source>
</evidence>
<name>A0A1X9YT18_9BACT</name>
<dbReference type="RefSeq" id="WP_025607355.1">
    <property type="nucleotide sequence ID" value="NZ_CP021235.1"/>
</dbReference>
<organism evidence="1 2">
    <name type="scientific">Pontibacter actiniarum</name>
    <dbReference type="NCBI Taxonomy" id="323450"/>
    <lineage>
        <taxon>Bacteria</taxon>
        <taxon>Pseudomonadati</taxon>
        <taxon>Bacteroidota</taxon>
        <taxon>Cytophagia</taxon>
        <taxon>Cytophagales</taxon>
        <taxon>Hymenobacteraceae</taxon>
        <taxon>Pontibacter</taxon>
    </lineage>
</organism>
<proteinExistence type="predicted"/>
<dbReference type="AlphaFoldDB" id="A0A1X9YT18"/>
<dbReference type="Proteomes" id="UP000266292">
    <property type="component" value="Chromosome"/>
</dbReference>